<feature type="region of interest" description="Disordered" evidence="1">
    <location>
        <begin position="1"/>
        <end position="35"/>
    </location>
</feature>
<proteinExistence type="predicted"/>
<organism evidence="2 3">
    <name type="scientific">Gordonia sihwensis NBRC 108236</name>
    <dbReference type="NCBI Taxonomy" id="1223544"/>
    <lineage>
        <taxon>Bacteria</taxon>
        <taxon>Bacillati</taxon>
        <taxon>Actinomycetota</taxon>
        <taxon>Actinomycetes</taxon>
        <taxon>Mycobacteriales</taxon>
        <taxon>Gordoniaceae</taxon>
        <taxon>Gordonia</taxon>
    </lineage>
</organism>
<evidence type="ECO:0000256" key="1">
    <source>
        <dbReference type="SAM" id="MobiDB-lite"/>
    </source>
</evidence>
<keyword evidence="3" id="KW-1185">Reference proteome</keyword>
<dbReference type="EMBL" id="BANU01000001">
    <property type="protein sequence ID" value="GAC59339.1"/>
    <property type="molecule type" value="Genomic_DNA"/>
</dbReference>
<evidence type="ECO:0000313" key="3">
    <source>
        <dbReference type="Proteomes" id="UP000035083"/>
    </source>
</evidence>
<name>L7LEJ9_9ACTN</name>
<sequence length="124" mass="13863">MRFPEQWAIRPPRPTTVDEGTGNRRPGPAPDPILVRGSLEQRFPRTDEKLLPGGVVAAEALLLLHPSAENKIPGPITLEHRAISPDGEVWSIVRIPKARKRRRASAPTRYIALVIRRATDIKEK</sequence>
<gene>
    <name evidence="2" type="ORF">GSI01S_01_03060</name>
</gene>
<reference evidence="2 3" key="1">
    <citation type="submission" date="2012-12" db="EMBL/GenBank/DDBJ databases">
        <title>Whole genome shotgun sequence of Gordonia sihwensis NBRC 108236.</title>
        <authorList>
            <person name="Yoshida I."/>
            <person name="Hosoyama A."/>
            <person name="Tsuchikane K."/>
            <person name="Ando Y."/>
            <person name="Baba S."/>
            <person name="Ohji S."/>
            <person name="Hamada M."/>
            <person name="Tamura T."/>
            <person name="Yamazoe A."/>
            <person name="Yamazaki S."/>
            <person name="Fujita N."/>
        </authorList>
    </citation>
    <scope>NUCLEOTIDE SEQUENCE [LARGE SCALE GENOMIC DNA]</scope>
    <source>
        <strain evidence="2 3">NBRC 108236</strain>
    </source>
</reference>
<evidence type="ECO:0000313" key="2">
    <source>
        <dbReference type="EMBL" id="GAC59339.1"/>
    </source>
</evidence>
<accession>L7LEJ9</accession>
<dbReference type="AlphaFoldDB" id="L7LEJ9"/>
<protein>
    <submittedName>
        <fullName evidence="2">Uncharacterized protein</fullName>
    </submittedName>
</protein>
<dbReference type="Proteomes" id="UP000035083">
    <property type="component" value="Unassembled WGS sequence"/>
</dbReference>
<dbReference type="RefSeq" id="WP_006894526.1">
    <property type="nucleotide sequence ID" value="NZ_BANU01000001.1"/>
</dbReference>
<comment type="caution">
    <text evidence="2">The sequence shown here is derived from an EMBL/GenBank/DDBJ whole genome shotgun (WGS) entry which is preliminary data.</text>
</comment>